<keyword evidence="1" id="KW-0812">Transmembrane</keyword>
<feature type="transmembrane region" description="Helical" evidence="1">
    <location>
        <begin position="70"/>
        <end position="91"/>
    </location>
</feature>
<feature type="transmembrane region" description="Helical" evidence="1">
    <location>
        <begin position="112"/>
        <end position="133"/>
    </location>
</feature>
<dbReference type="EMBL" id="JBHMAF010000069">
    <property type="protein sequence ID" value="MFB9759341.1"/>
    <property type="molecule type" value="Genomic_DNA"/>
</dbReference>
<organism evidence="2 3">
    <name type="scientific">Ectobacillus funiculus</name>
    <dbReference type="NCBI Taxonomy" id="137993"/>
    <lineage>
        <taxon>Bacteria</taxon>
        <taxon>Bacillati</taxon>
        <taxon>Bacillota</taxon>
        <taxon>Bacilli</taxon>
        <taxon>Bacillales</taxon>
        <taxon>Bacillaceae</taxon>
        <taxon>Ectobacillus</taxon>
    </lineage>
</organism>
<keyword evidence="1" id="KW-1133">Transmembrane helix</keyword>
<feature type="transmembrane region" description="Helical" evidence="1">
    <location>
        <begin position="182"/>
        <end position="207"/>
    </location>
</feature>
<gene>
    <name evidence="2" type="ORF">ACFFMS_12930</name>
</gene>
<keyword evidence="1" id="KW-0472">Membrane</keyword>
<evidence type="ECO:0000313" key="3">
    <source>
        <dbReference type="Proteomes" id="UP001589609"/>
    </source>
</evidence>
<evidence type="ECO:0000313" key="2">
    <source>
        <dbReference type="EMBL" id="MFB9759341.1"/>
    </source>
</evidence>
<accession>A0ABV5WG35</accession>
<evidence type="ECO:0000256" key="1">
    <source>
        <dbReference type="SAM" id="Phobius"/>
    </source>
</evidence>
<dbReference type="Proteomes" id="UP001589609">
    <property type="component" value="Unassembled WGS sequence"/>
</dbReference>
<feature type="transmembrane region" description="Helical" evidence="1">
    <location>
        <begin position="145"/>
        <end position="162"/>
    </location>
</feature>
<sequence>MSQRGKTYLPAIIIVLIAAAILIYQSMTGKQIPDDLRQKMQEAAKNGQKLTPEQMKGMRGKGEGGGLKDWITQIGNVSIFFGTVAFWWFRFKKKMKSPLPFVKKFSKFLFKVHNFAGWTALVLTVIHGVYFLYTKKLGDHDQLSGIAAGLILFTLAGYGYVIRKFKNKWTRQVHRLMSFAWLIALAFHAGGFFGACVGATIGIWIILEIVENIAKKQVKQVA</sequence>
<dbReference type="RefSeq" id="WP_379949649.1">
    <property type="nucleotide sequence ID" value="NZ_JBHMAF010000069.1"/>
</dbReference>
<feature type="transmembrane region" description="Helical" evidence="1">
    <location>
        <begin position="7"/>
        <end position="27"/>
    </location>
</feature>
<comment type="caution">
    <text evidence="2">The sequence shown here is derived from an EMBL/GenBank/DDBJ whole genome shotgun (WGS) entry which is preliminary data.</text>
</comment>
<reference evidence="2 3" key="1">
    <citation type="submission" date="2024-09" db="EMBL/GenBank/DDBJ databases">
        <authorList>
            <person name="Sun Q."/>
            <person name="Mori K."/>
        </authorList>
    </citation>
    <scope>NUCLEOTIDE SEQUENCE [LARGE SCALE GENOMIC DNA]</scope>
    <source>
        <strain evidence="2 3">JCM 11201</strain>
    </source>
</reference>
<keyword evidence="3" id="KW-1185">Reference proteome</keyword>
<name>A0ABV5WG35_9BACI</name>
<proteinExistence type="predicted"/>
<protein>
    <submittedName>
        <fullName evidence="2">Uncharacterized protein</fullName>
    </submittedName>
</protein>